<dbReference type="InterPro" id="IPR013783">
    <property type="entry name" value="Ig-like_fold"/>
</dbReference>
<dbReference type="Proteomes" id="UP001589535">
    <property type="component" value="Unassembled WGS sequence"/>
</dbReference>
<evidence type="ECO:0000259" key="5">
    <source>
        <dbReference type="Pfam" id="PF17210"/>
    </source>
</evidence>
<organism evidence="6 7">
    <name type="scientific">Amycolatopsis plumensis</name>
    <dbReference type="NCBI Taxonomy" id="236508"/>
    <lineage>
        <taxon>Bacteria</taxon>
        <taxon>Bacillati</taxon>
        <taxon>Actinomycetota</taxon>
        <taxon>Actinomycetes</taxon>
        <taxon>Pseudonocardiales</taxon>
        <taxon>Pseudonocardiaceae</taxon>
        <taxon>Amycolatopsis</taxon>
    </lineage>
</organism>
<evidence type="ECO:0000313" key="6">
    <source>
        <dbReference type="EMBL" id="MFB9685093.1"/>
    </source>
</evidence>
<dbReference type="PANTHER" id="PTHR23303:SF15">
    <property type="entry name" value="COLOSSIN-A"/>
    <property type="match status" value="1"/>
</dbReference>
<dbReference type="InterPro" id="IPR033764">
    <property type="entry name" value="Sdr_B"/>
</dbReference>
<dbReference type="SUPFAM" id="SSF117074">
    <property type="entry name" value="Hypothetical protein PA1324"/>
    <property type="match status" value="2"/>
</dbReference>
<dbReference type="InterPro" id="IPR051417">
    <property type="entry name" value="SDr/BOS_complex"/>
</dbReference>
<dbReference type="EMBL" id="JBHMBK010000008">
    <property type="protein sequence ID" value="MFB9685093.1"/>
    <property type="molecule type" value="Genomic_DNA"/>
</dbReference>
<proteinExistence type="predicted"/>
<evidence type="ECO:0000256" key="4">
    <source>
        <dbReference type="SAM" id="SignalP"/>
    </source>
</evidence>
<dbReference type="RefSeq" id="WP_378192416.1">
    <property type="nucleotide sequence ID" value="NZ_JBHMBK010000008.1"/>
</dbReference>
<comment type="caution">
    <text evidence="6">The sequence shown here is derived from an EMBL/GenBank/DDBJ whole genome shotgun (WGS) entry which is preliminary data.</text>
</comment>
<dbReference type="Pfam" id="PF17210">
    <property type="entry name" value="SdrD_B"/>
    <property type="match status" value="2"/>
</dbReference>
<sequence length="463" mass="48264">MSRTPLRGVRRLFAVLTAVLTTGAFVTPAAHADGPSLLITASVGAEPQLIGKPFPITLTLTNTTDQPLTKVTLWDEHLSGSWLSVQDWAGLGGSPQAGVTLDPGATRTFTITAAVWTWNGVPHERFRADWTPGGELVVPLIDPTTTHGAGSGVVYGDRNENGAFDPGEGLPGATASLFGTSSGNPIETTTDADGRFTFTDLPAQRYGISTTKLPDGWIYDAATEQRLDVDGSDPGPSVALRAVRPFSEKLHATGSFDRGTYQVGDTVQVTLTLTNVSGGDLHGISAGCDRVGGSPDHLLGWEAWDDITAPGAFDLAAGETRTFTETGTVPTAATTYGGFRLSCDFGPESGPLDGRPTVDSAARVPAPPGTTAGVVYHDDNANYTVDAGEAISGTAVELVDRVDGSVTATAVSDAQGHVAFGTVPAGPYRVRVAGWRAVDADQGAVSVGTCWYCGEDWALRYQR</sequence>
<feature type="domain" description="SD-repeat containing protein B" evidence="5">
    <location>
        <begin position="153"/>
        <end position="227"/>
    </location>
</feature>
<protein>
    <submittedName>
        <fullName evidence="6">SdrD B-like domain-containing protein</fullName>
    </submittedName>
</protein>
<feature type="domain" description="SD-repeat containing protein B" evidence="5">
    <location>
        <begin position="374"/>
        <end position="441"/>
    </location>
</feature>
<reference evidence="6 7" key="1">
    <citation type="submission" date="2024-09" db="EMBL/GenBank/DDBJ databases">
        <authorList>
            <person name="Sun Q."/>
            <person name="Mori K."/>
        </authorList>
    </citation>
    <scope>NUCLEOTIDE SEQUENCE [LARGE SCALE GENOMIC DNA]</scope>
    <source>
        <strain evidence="6 7">JCM 13852</strain>
    </source>
</reference>
<evidence type="ECO:0000256" key="2">
    <source>
        <dbReference type="ARBA" id="ARBA00022525"/>
    </source>
</evidence>
<comment type="subcellular location">
    <subcellularLocation>
        <location evidence="1">Secreted</location>
    </subcellularLocation>
</comment>
<dbReference type="PANTHER" id="PTHR23303">
    <property type="entry name" value="CARBOXYPEPTIDASE REGULATORY REGION-CONTAINING"/>
    <property type="match status" value="1"/>
</dbReference>
<keyword evidence="7" id="KW-1185">Reference proteome</keyword>
<feature type="signal peptide" evidence="4">
    <location>
        <begin position="1"/>
        <end position="32"/>
    </location>
</feature>
<dbReference type="Gene3D" id="2.60.40.10">
    <property type="entry name" value="Immunoglobulins"/>
    <property type="match status" value="2"/>
</dbReference>
<feature type="chain" id="PRO_5047380481" evidence="4">
    <location>
        <begin position="33"/>
        <end position="463"/>
    </location>
</feature>
<gene>
    <name evidence="6" type="ORF">ACFFTO_12950</name>
</gene>
<evidence type="ECO:0000313" key="7">
    <source>
        <dbReference type="Proteomes" id="UP001589535"/>
    </source>
</evidence>
<name>A0ABV5U136_9PSEU</name>
<keyword evidence="3 4" id="KW-0732">Signal</keyword>
<evidence type="ECO:0000256" key="3">
    <source>
        <dbReference type="ARBA" id="ARBA00022729"/>
    </source>
</evidence>
<keyword evidence="2" id="KW-0964">Secreted</keyword>
<accession>A0ABV5U136</accession>
<evidence type="ECO:0000256" key="1">
    <source>
        <dbReference type="ARBA" id="ARBA00004613"/>
    </source>
</evidence>